<dbReference type="GO" id="GO:0016567">
    <property type="term" value="P:protein ubiquitination"/>
    <property type="evidence" value="ECO:0007669"/>
    <property type="project" value="InterPro"/>
</dbReference>
<dbReference type="CDD" id="cd16664">
    <property type="entry name" value="RING-Ubox_PUB"/>
    <property type="match status" value="1"/>
</dbReference>
<protein>
    <recommendedName>
        <fullName evidence="3">RING-type E3 ubiquitin transferase</fullName>
        <ecNumber evidence="3">2.3.2.27</ecNumber>
    </recommendedName>
</protein>
<evidence type="ECO:0000313" key="7">
    <source>
        <dbReference type="EMBL" id="KAJ0968858.1"/>
    </source>
</evidence>
<keyword evidence="8" id="KW-1185">Reference proteome</keyword>
<evidence type="ECO:0000256" key="5">
    <source>
        <dbReference type="SAM" id="MobiDB-lite"/>
    </source>
</evidence>
<evidence type="ECO:0000256" key="1">
    <source>
        <dbReference type="ARBA" id="ARBA00000900"/>
    </source>
</evidence>
<feature type="domain" description="U-box" evidence="6">
    <location>
        <begin position="576"/>
        <end position="651"/>
    </location>
</feature>
<dbReference type="Proteomes" id="UP001085076">
    <property type="component" value="Miscellaneous, Linkage group lg06"/>
</dbReference>
<reference evidence="7" key="1">
    <citation type="submission" date="2021-03" db="EMBL/GenBank/DDBJ databases">
        <authorList>
            <person name="Li Z."/>
            <person name="Yang C."/>
        </authorList>
    </citation>
    <scope>NUCLEOTIDE SEQUENCE</scope>
    <source>
        <strain evidence="7">Dzin_1.0</strain>
        <tissue evidence="7">Leaf</tissue>
    </source>
</reference>
<dbReference type="Pfam" id="PF23568">
    <property type="entry name" value="ARM_LIN"/>
    <property type="match status" value="1"/>
</dbReference>
<evidence type="ECO:0000313" key="8">
    <source>
        <dbReference type="Proteomes" id="UP001085076"/>
    </source>
</evidence>
<dbReference type="OrthoDB" id="10064100at2759"/>
<name>A0A9D5C9V1_9LILI</name>
<dbReference type="InterPro" id="IPR055566">
    <property type="entry name" value="ARM_LIN"/>
</dbReference>
<evidence type="ECO:0000256" key="4">
    <source>
        <dbReference type="ARBA" id="ARBA00022679"/>
    </source>
</evidence>
<dbReference type="SUPFAM" id="SSF48371">
    <property type="entry name" value="ARM repeat"/>
    <property type="match status" value="1"/>
</dbReference>
<dbReference type="InterPro" id="IPR016024">
    <property type="entry name" value="ARM-type_fold"/>
</dbReference>
<dbReference type="InterPro" id="IPR056512">
    <property type="entry name" value="LIN_N"/>
</dbReference>
<evidence type="ECO:0000256" key="3">
    <source>
        <dbReference type="ARBA" id="ARBA00012483"/>
    </source>
</evidence>
<dbReference type="SMART" id="SM00504">
    <property type="entry name" value="Ubox"/>
    <property type="match status" value="1"/>
</dbReference>
<dbReference type="PANTHER" id="PTHR35549">
    <property type="entry name" value="OS04G0584500 PROTEIN"/>
    <property type="match status" value="1"/>
</dbReference>
<keyword evidence="4" id="KW-0808">Transferase</keyword>
<feature type="compositionally biased region" description="Basic and acidic residues" evidence="5">
    <location>
        <begin position="93"/>
        <end position="124"/>
    </location>
</feature>
<dbReference type="InterPro" id="IPR003613">
    <property type="entry name" value="Ubox_domain"/>
</dbReference>
<dbReference type="PANTHER" id="PTHR35549:SF1">
    <property type="entry name" value="OS04G0584500 PROTEIN"/>
    <property type="match status" value="1"/>
</dbReference>
<feature type="region of interest" description="Disordered" evidence="5">
    <location>
        <begin position="406"/>
        <end position="427"/>
    </location>
</feature>
<dbReference type="Gene3D" id="3.30.40.10">
    <property type="entry name" value="Zinc/RING finger domain, C3HC4 (zinc finger)"/>
    <property type="match status" value="1"/>
</dbReference>
<dbReference type="AlphaFoldDB" id="A0A9D5C9V1"/>
<dbReference type="Pfam" id="PF04564">
    <property type="entry name" value="U-box"/>
    <property type="match status" value="1"/>
</dbReference>
<evidence type="ECO:0000256" key="2">
    <source>
        <dbReference type="ARBA" id="ARBA00004906"/>
    </source>
</evidence>
<dbReference type="PROSITE" id="PS51698">
    <property type="entry name" value="U_BOX"/>
    <property type="match status" value="1"/>
</dbReference>
<comment type="catalytic activity">
    <reaction evidence="1">
        <text>S-ubiquitinyl-[E2 ubiquitin-conjugating enzyme]-L-cysteine + [acceptor protein]-L-lysine = [E2 ubiquitin-conjugating enzyme]-L-cysteine + N(6)-ubiquitinyl-[acceptor protein]-L-lysine.</text>
        <dbReference type="EC" id="2.3.2.27"/>
    </reaction>
</comment>
<sequence>MNSLEELLAGDGFMKGKLRQVPASPKVGESKPGFLSRRSRSTVSDVARRPVNAAIFRRKSSVTGDSDEIKQEIDDRESDDETVDVIQEEEPAEVERFRARDAKKNRVKPRFRDDNRRSDKDGDARGSPPLEPPLGEAAIGALVSILTGHVRRFFKDEIFRASLRHRCLSWLNTSGGKEGNGGNDTRVIANLREAIGIVEAAVKAMPDPRDMRKASLKLSVLGGLSYGDLKNEFTSGIPNSHLSACAHLYLSLFYRLQKKNKVSGRHLLQVFCDSPYPARTALLPSLWERLIFPHLFHLKAWYEEAESILRASRRLEKLQALEKAYNNALDVGTRRFAVYYKEWLIEENSTGAPALPSVDVPEVPKMVGPIGASSSKRLDFYVEEVEEEEEVVEKQFTVAMRNSEGIVREDEDTGSNSPNSGVNIEDHGIRHQHANAPSAAHEWVDKESHHFNRVSIHEEKGLNVESENIQSRPNTYAANLVPKAKENEWVLKKLAQDAFQDQVLNNLNEATLRRSEQFSEFDFHQDMQRSMKETKHKLNRNGMAPINSDVATFLPQLSAEPSRIFEDIDQGSVYSGIPNDFICQLTGHLFKDPVTLETGQTFERAAIMEWFKQGKKTCPVTGRVLKSLFVPVTDFVLKCVIDGWRLEHCRNLLVFATQISRNVIKGYKSKDELPLFIIEQLLTGFSTEEQMENARHFISLGGLHFLTWRLEMGNLEEKLHVVSLMLRCIKAEGSCRSFLATHIEGPWILDLLHSKKLDARTNAILLMIELICLKRRSEITSFMSSLITEAIVDTMHVLLLYLQTSHPEERALVSVVLLHLDLMVEPRRYSIYREEAVDGIIVSLERSLYDRKLIENSSKALLMLGGHFSSSGKLMIETWLLKQAGFTDHSSIACIDYGGEADGIITKEEEREREEWLNKVAFVLLSNGKQSFLETLFRCLASEISELVKVCLITVAWLSNALPSLSTSGFNLSTFTSLIPLLKECVIKDNQIENQVLASISLLNLSSISECRVLLKTFAKEILLPLENIGEVTQIAKQLHTVIIS</sequence>
<proteinExistence type="predicted"/>
<dbReference type="SUPFAM" id="SSF57850">
    <property type="entry name" value="RING/U-box"/>
    <property type="match status" value="1"/>
</dbReference>
<evidence type="ECO:0000259" key="6">
    <source>
        <dbReference type="PROSITE" id="PS51698"/>
    </source>
</evidence>
<dbReference type="EMBL" id="JAGGNH010000006">
    <property type="protein sequence ID" value="KAJ0968858.1"/>
    <property type="molecule type" value="Genomic_DNA"/>
</dbReference>
<accession>A0A9D5C9V1</accession>
<comment type="pathway">
    <text evidence="2">Protein modification; protein ubiquitination.</text>
</comment>
<dbReference type="Pfam" id="PF23628">
    <property type="entry name" value="ARM_LIN_C"/>
    <property type="match status" value="1"/>
</dbReference>
<gene>
    <name evidence="7" type="ORF">J5N97_021735</name>
</gene>
<dbReference type="EC" id="2.3.2.27" evidence="3"/>
<dbReference type="GO" id="GO:0061630">
    <property type="term" value="F:ubiquitin protein ligase activity"/>
    <property type="evidence" value="ECO:0007669"/>
    <property type="project" value="UniProtKB-EC"/>
</dbReference>
<comment type="caution">
    <text evidence="7">The sequence shown here is derived from an EMBL/GenBank/DDBJ whole genome shotgun (WGS) entry which is preliminary data.</text>
</comment>
<feature type="region of interest" description="Disordered" evidence="5">
    <location>
        <begin position="19"/>
        <end position="133"/>
    </location>
</feature>
<dbReference type="InterPro" id="IPR013083">
    <property type="entry name" value="Znf_RING/FYVE/PHD"/>
</dbReference>
<dbReference type="InterPro" id="IPR045210">
    <property type="entry name" value="RING-Ubox_PUB"/>
</dbReference>
<reference evidence="7" key="2">
    <citation type="journal article" date="2022" name="Hortic Res">
        <title>The genome of Dioscorea zingiberensis sheds light on the biosynthesis, origin and evolution of the medicinally important diosgenin saponins.</title>
        <authorList>
            <person name="Li Y."/>
            <person name="Tan C."/>
            <person name="Li Z."/>
            <person name="Guo J."/>
            <person name="Li S."/>
            <person name="Chen X."/>
            <person name="Wang C."/>
            <person name="Dai X."/>
            <person name="Yang H."/>
            <person name="Song W."/>
            <person name="Hou L."/>
            <person name="Xu J."/>
            <person name="Tong Z."/>
            <person name="Xu A."/>
            <person name="Yuan X."/>
            <person name="Wang W."/>
            <person name="Yang Q."/>
            <person name="Chen L."/>
            <person name="Sun Z."/>
            <person name="Wang K."/>
            <person name="Pan B."/>
            <person name="Chen J."/>
            <person name="Bao Y."/>
            <person name="Liu F."/>
            <person name="Qi X."/>
            <person name="Gang D.R."/>
            <person name="Wen J."/>
            <person name="Li J."/>
        </authorList>
    </citation>
    <scope>NUCLEOTIDE SEQUENCE</scope>
    <source>
        <strain evidence="7">Dzin_1.0</strain>
    </source>
</reference>
<feature type="compositionally biased region" description="Acidic residues" evidence="5">
    <location>
        <begin position="74"/>
        <end position="92"/>
    </location>
</feature>
<organism evidence="7 8">
    <name type="scientific">Dioscorea zingiberensis</name>
    <dbReference type="NCBI Taxonomy" id="325984"/>
    <lineage>
        <taxon>Eukaryota</taxon>
        <taxon>Viridiplantae</taxon>
        <taxon>Streptophyta</taxon>
        <taxon>Embryophyta</taxon>
        <taxon>Tracheophyta</taxon>
        <taxon>Spermatophyta</taxon>
        <taxon>Magnoliopsida</taxon>
        <taxon>Liliopsida</taxon>
        <taxon>Dioscoreales</taxon>
        <taxon>Dioscoreaceae</taxon>
        <taxon>Dioscorea</taxon>
    </lineage>
</organism>